<reference evidence="15" key="1">
    <citation type="journal article" date="2019" name="Int. J. Syst. Evol. Microbiol.">
        <title>The Global Catalogue of Microorganisms (GCM) 10K type strain sequencing project: providing services to taxonomists for standard genome sequencing and annotation.</title>
        <authorList>
            <consortium name="The Broad Institute Genomics Platform"/>
            <consortium name="The Broad Institute Genome Sequencing Center for Infectious Disease"/>
            <person name="Wu L."/>
            <person name="Ma J."/>
        </authorList>
    </citation>
    <scope>NUCLEOTIDE SEQUENCE [LARGE SCALE GENOMIC DNA]</scope>
    <source>
        <strain evidence="15">JCM 17759</strain>
    </source>
</reference>
<keyword evidence="6 10" id="KW-0653">Protein transport</keyword>
<keyword evidence="2 10" id="KW-1003">Cell membrane</keyword>
<dbReference type="InterPro" id="IPR044722">
    <property type="entry name" value="SecA_SF2_C"/>
</dbReference>
<dbReference type="Gene3D" id="3.90.1440.10">
    <property type="entry name" value="SecA, preprotein cross-linking domain"/>
    <property type="match status" value="1"/>
</dbReference>
<dbReference type="CDD" id="cd17928">
    <property type="entry name" value="DEXDc_SecA"/>
    <property type="match status" value="1"/>
</dbReference>
<keyword evidence="9 10" id="KW-0472">Membrane</keyword>
<dbReference type="InterPro" id="IPR014001">
    <property type="entry name" value="Helicase_ATP-bd"/>
</dbReference>
<dbReference type="Pfam" id="PF21090">
    <property type="entry name" value="P-loop_SecA"/>
    <property type="match status" value="2"/>
</dbReference>
<evidence type="ECO:0000256" key="3">
    <source>
        <dbReference type="ARBA" id="ARBA00022490"/>
    </source>
</evidence>
<comment type="function">
    <text evidence="10">Part of the Sec protein translocase complex. Interacts with the SecYEG preprotein conducting channel. Has a central role in coupling the hydrolysis of ATP to the transfer of proteins into and across the cell membrane, serving as an ATP-driven molecular motor driving the stepwise translocation of polypeptide chains across the membrane.</text>
</comment>
<dbReference type="InterPro" id="IPR027417">
    <property type="entry name" value="P-loop_NTPase"/>
</dbReference>
<evidence type="ECO:0000313" key="14">
    <source>
        <dbReference type="EMBL" id="GAA4451165.1"/>
    </source>
</evidence>
<protein>
    <recommendedName>
        <fullName evidence="10">Protein translocase subunit SecA</fullName>
        <ecNumber evidence="10">7.4.2.8</ecNumber>
    </recommendedName>
</protein>
<organism evidence="14 15">
    <name type="scientific">Novipirellula rosea</name>
    <dbReference type="NCBI Taxonomy" id="1031540"/>
    <lineage>
        <taxon>Bacteria</taxon>
        <taxon>Pseudomonadati</taxon>
        <taxon>Planctomycetota</taxon>
        <taxon>Planctomycetia</taxon>
        <taxon>Pirellulales</taxon>
        <taxon>Pirellulaceae</taxon>
        <taxon>Novipirellula</taxon>
    </lineage>
</organism>
<comment type="subcellular location">
    <subcellularLocation>
        <location evidence="10">Cell membrane</location>
        <topology evidence="10">Peripheral membrane protein</topology>
        <orientation evidence="10">Cytoplasmic side</orientation>
    </subcellularLocation>
    <subcellularLocation>
        <location evidence="10">Cytoplasm</location>
    </subcellularLocation>
    <text evidence="10">Distribution is 50-50.</text>
</comment>
<feature type="binding site" evidence="10">
    <location>
        <position position="107"/>
    </location>
    <ligand>
        <name>ATP</name>
        <dbReference type="ChEBI" id="CHEBI:30616"/>
    </ligand>
</feature>
<dbReference type="InterPro" id="IPR036670">
    <property type="entry name" value="SecA_X-link_sf"/>
</dbReference>
<evidence type="ECO:0000256" key="10">
    <source>
        <dbReference type="HAMAP-Rule" id="MF_01382"/>
    </source>
</evidence>
<evidence type="ECO:0000256" key="2">
    <source>
        <dbReference type="ARBA" id="ARBA00022475"/>
    </source>
</evidence>
<dbReference type="PANTHER" id="PTHR30612:SF0">
    <property type="entry name" value="CHLOROPLAST PROTEIN-TRANSPORTING ATPASE"/>
    <property type="match status" value="1"/>
</dbReference>
<dbReference type="PRINTS" id="PR00906">
    <property type="entry name" value="SECA"/>
</dbReference>
<evidence type="ECO:0000256" key="8">
    <source>
        <dbReference type="ARBA" id="ARBA00023010"/>
    </source>
</evidence>
<dbReference type="InterPro" id="IPR001650">
    <property type="entry name" value="Helicase_C-like"/>
</dbReference>
<dbReference type="InterPro" id="IPR000185">
    <property type="entry name" value="SecA"/>
</dbReference>
<dbReference type="PROSITE" id="PS51196">
    <property type="entry name" value="SECA_MOTOR_DEAD"/>
    <property type="match status" value="1"/>
</dbReference>
<dbReference type="RefSeq" id="WP_345321340.1">
    <property type="nucleotide sequence ID" value="NZ_BAABGA010000023.1"/>
</dbReference>
<dbReference type="InterPro" id="IPR011115">
    <property type="entry name" value="SecA_DEAD"/>
</dbReference>
<accession>A0ABP8MJY4</accession>
<feature type="domain" description="Helicase C-terminal" evidence="12">
    <location>
        <begin position="449"/>
        <end position="615"/>
    </location>
</feature>
<dbReference type="PROSITE" id="PS51192">
    <property type="entry name" value="HELICASE_ATP_BIND_1"/>
    <property type="match status" value="1"/>
</dbReference>
<comment type="similarity">
    <text evidence="10">Belongs to the SecA family.</text>
</comment>
<keyword evidence="5 10" id="KW-0067">ATP-binding</keyword>
<evidence type="ECO:0000256" key="4">
    <source>
        <dbReference type="ARBA" id="ARBA00022741"/>
    </source>
</evidence>
<dbReference type="InterPro" id="IPR014018">
    <property type="entry name" value="SecA_motor_DEAD"/>
</dbReference>
<dbReference type="EC" id="7.4.2.8" evidence="10"/>
<dbReference type="SUPFAM" id="SSF81767">
    <property type="entry name" value="Pre-protein crosslinking domain of SecA"/>
    <property type="match status" value="1"/>
</dbReference>
<evidence type="ECO:0000256" key="7">
    <source>
        <dbReference type="ARBA" id="ARBA00022967"/>
    </source>
</evidence>
<keyword evidence="8 10" id="KW-0811">Translocation</keyword>
<dbReference type="InterPro" id="IPR011130">
    <property type="entry name" value="SecA_preprotein_X-link_dom"/>
</dbReference>
<evidence type="ECO:0000259" key="12">
    <source>
        <dbReference type="PROSITE" id="PS51194"/>
    </source>
</evidence>
<feature type="binding site" evidence="10">
    <location>
        <begin position="125"/>
        <end position="129"/>
    </location>
    <ligand>
        <name>ATP</name>
        <dbReference type="ChEBI" id="CHEBI:30616"/>
    </ligand>
</feature>
<evidence type="ECO:0000256" key="5">
    <source>
        <dbReference type="ARBA" id="ARBA00022840"/>
    </source>
</evidence>
<comment type="subunit">
    <text evidence="10">Monomer and homodimer. Part of the essential Sec protein translocation apparatus which comprises SecA, SecYEG and auxiliary proteins SecDF. Other proteins may also be involved.</text>
</comment>
<feature type="domain" description="Helicase ATP-binding" evidence="11">
    <location>
        <begin position="109"/>
        <end position="283"/>
    </location>
</feature>
<dbReference type="SMART" id="SM00957">
    <property type="entry name" value="SecA_DEAD"/>
    <property type="match status" value="1"/>
</dbReference>
<dbReference type="Gene3D" id="3.40.50.300">
    <property type="entry name" value="P-loop containing nucleotide triphosphate hydrolases"/>
    <property type="match status" value="2"/>
</dbReference>
<keyword evidence="1 10" id="KW-0813">Transport</keyword>
<dbReference type="PANTHER" id="PTHR30612">
    <property type="entry name" value="SECA INNER MEMBRANE COMPONENT OF SEC PROTEIN SECRETION SYSTEM"/>
    <property type="match status" value="1"/>
</dbReference>
<sequence>MIASFWNPTSRAKQAEVTARRIRSEDWVRQQITAARQRSLALKNTPVDALVSHTNRLRLAARELSRQAQQQPAARQASASEELFTSAAAAVIESIRQTFGIELFDVQLHAGFVIASDAVAEMQTGEGKTLSGVLPAYLKSLTGRGVHVITPNAYLAQRDQEKLDSVFSRLGVTTAILKEQADPSVNRQAYQADITYGPAHAFGFDYLRDQISLGDGSYSLYNRIRNRLHTSERIQRPLHAAIIDEIDNVLIDDAVSPLILSSGSGQQATDAELHRIACVVAKRLELDCHYVVDASQRVVHLTESGFQTVYKNREMAVHPQLVRPWHEYVTLAIRIKEFYRRDVDYVVSDRRIKIVDASTGRIFDDRTWSGGLHQAAEATERLPITAETRSLARITRQRFFRYYESIAGMTGTARGCEHEFASVYGLAVQPIPLRIATRRVMHPDCITRTMAEKWQAIAEETHQLHELGRPVLIGTSAISESMSVADALEQRGLTFALLNGVQDADEASVIREAGKTRAITVATNLAGRGTDISLDRISRELGGLHVIVTQRSGLARVDRQLIGRGARCGDPGSARIYLSAEDDLIRLHAPWIARLLVRSKPSDLHSIPKIQRQLKTAQSNQQRREAGLRLRLLKQDNETATLLRRQTHRSGSC</sequence>
<gene>
    <name evidence="10" type="primary">secA</name>
    <name evidence="14" type="ORF">GCM10023156_18430</name>
</gene>
<evidence type="ECO:0000256" key="1">
    <source>
        <dbReference type="ARBA" id="ARBA00022448"/>
    </source>
</evidence>
<dbReference type="HAMAP" id="MF_01382">
    <property type="entry name" value="SecA"/>
    <property type="match status" value="1"/>
</dbReference>
<feature type="binding site" evidence="10">
    <location>
        <position position="531"/>
    </location>
    <ligand>
        <name>ATP</name>
        <dbReference type="ChEBI" id="CHEBI:30616"/>
    </ligand>
</feature>
<dbReference type="Pfam" id="PF07517">
    <property type="entry name" value="SecA_DEAD"/>
    <property type="match status" value="1"/>
</dbReference>
<keyword evidence="15" id="KW-1185">Reference proteome</keyword>
<dbReference type="Proteomes" id="UP001500840">
    <property type="component" value="Unassembled WGS sequence"/>
</dbReference>
<dbReference type="SMART" id="SM00958">
    <property type="entry name" value="SecA_PP_bind"/>
    <property type="match status" value="1"/>
</dbReference>
<evidence type="ECO:0000313" key="15">
    <source>
        <dbReference type="Proteomes" id="UP001500840"/>
    </source>
</evidence>
<name>A0ABP8MJY4_9BACT</name>
<comment type="catalytic activity">
    <reaction evidence="10">
        <text>ATP + H2O + cellular proteinSide 1 = ADP + phosphate + cellular proteinSide 2.</text>
        <dbReference type="EC" id="7.4.2.8"/>
    </reaction>
</comment>
<evidence type="ECO:0000256" key="6">
    <source>
        <dbReference type="ARBA" id="ARBA00022927"/>
    </source>
</evidence>
<dbReference type="SUPFAM" id="SSF52540">
    <property type="entry name" value="P-loop containing nucleoside triphosphate hydrolases"/>
    <property type="match status" value="2"/>
</dbReference>
<proteinExistence type="inferred from homology"/>
<keyword evidence="7 10" id="KW-1278">Translocase</keyword>
<feature type="domain" description="SecA family profile" evidence="13">
    <location>
        <begin position="25"/>
        <end position="608"/>
    </location>
</feature>
<keyword evidence="3 10" id="KW-0963">Cytoplasm</keyword>
<evidence type="ECO:0000259" key="13">
    <source>
        <dbReference type="PROSITE" id="PS51196"/>
    </source>
</evidence>
<keyword evidence="4 10" id="KW-0547">Nucleotide-binding</keyword>
<dbReference type="Pfam" id="PF01043">
    <property type="entry name" value="SecA_PP_bind"/>
    <property type="match status" value="1"/>
</dbReference>
<comment type="caution">
    <text evidence="14">The sequence shown here is derived from an EMBL/GenBank/DDBJ whole genome shotgun (WGS) entry which is preliminary data.</text>
</comment>
<evidence type="ECO:0000256" key="9">
    <source>
        <dbReference type="ARBA" id="ARBA00023136"/>
    </source>
</evidence>
<dbReference type="EMBL" id="BAABGA010000023">
    <property type="protein sequence ID" value="GAA4451165.1"/>
    <property type="molecule type" value="Genomic_DNA"/>
</dbReference>
<evidence type="ECO:0000259" key="11">
    <source>
        <dbReference type="PROSITE" id="PS51192"/>
    </source>
</evidence>
<dbReference type="PROSITE" id="PS51194">
    <property type="entry name" value="HELICASE_CTER"/>
    <property type="match status" value="1"/>
</dbReference>